<gene>
    <name evidence="2" type="ORF">MA16_Dca028859</name>
</gene>
<dbReference type="EMBL" id="KZ504356">
    <property type="protein sequence ID" value="PKU62523.1"/>
    <property type="molecule type" value="Genomic_DNA"/>
</dbReference>
<evidence type="ECO:0000313" key="3">
    <source>
        <dbReference type="Proteomes" id="UP000233837"/>
    </source>
</evidence>
<dbReference type="Proteomes" id="UP000233837">
    <property type="component" value="Unassembled WGS sequence"/>
</dbReference>
<proteinExistence type="predicted"/>
<feature type="region of interest" description="Disordered" evidence="1">
    <location>
        <begin position="53"/>
        <end position="79"/>
    </location>
</feature>
<name>A0A2I0VGL0_9ASPA</name>
<reference evidence="2 3" key="1">
    <citation type="journal article" date="2016" name="Sci. Rep.">
        <title>The Dendrobium catenatum Lindl. genome sequence provides insights into polysaccharide synthase, floral development and adaptive evolution.</title>
        <authorList>
            <person name="Zhang G.Q."/>
            <person name="Xu Q."/>
            <person name="Bian C."/>
            <person name="Tsai W.C."/>
            <person name="Yeh C.M."/>
            <person name="Liu K.W."/>
            <person name="Yoshida K."/>
            <person name="Zhang L.S."/>
            <person name="Chang S.B."/>
            <person name="Chen F."/>
            <person name="Shi Y."/>
            <person name="Su Y.Y."/>
            <person name="Zhang Y.Q."/>
            <person name="Chen L.J."/>
            <person name="Yin Y."/>
            <person name="Lin M."/>
            <person name="Huang H."/>
            <person name="Deng H."/>
            <person name="Wang Z.W."/>
            <person name="Zhu S.L."/>
            <person name="Zhao X."/>
            <person name="Deng C."/>
            <person name="Niu S.C."/>
            <person name="Huang J."/>
            <person name="Wang M."/>
            <person name="Liu G.H."/>
            <person name="Yang H.J."/>
            <person name="Xiao X.J."/>
            <person name="Hsiao Y.Y."/>
            <person name="Wu W.L."/>
            <person name="Chen Y.Y."/>
            <person name="Mitsuda N."/>
            <person name="Ohme-Takagi M."/>
            <person name="Luo Y.B."/>
            <person name="Van de Peer Y."/>
            <person name="Liu Z.J."/>
        </authorList>
    </citation>
    <scope>NUCLEOTIDE SEQUENCE [LARGE SCALE GENOMIC DNA]</scope>
    <source>
        <tissue evidence="2">The whole plant</tissue>
    </source>
</reference>
<protein>
    <submittedName>
        <fullName evidence="2">Uncharacterized protein</fullName>
    </submittedName>
</protein>
<sequence length="79" mass="8988">MARRKVEVLEGELGQLKTDFEDNILEFQNQFSSIQEKTDGRFAVLEELMKKMMEEKQKPASSETVGSHGRGGNPNPFWG</sequence>
<accession>A0A2I0VGL0</accession>
<organism evidence="2 3">
    <name type="scientific">Dendrobium catenatum</name>
    <dbReference type="NCBI Taxonomy" id="906689"/>
    <lineage>
        <taxon>Eukaryota</taxon>
        <taxon>Viridiplantae</taxon>
        <taxon>Streptophyta</taxon>
        <taxon>Embryophyta</taxon>
        <taxon>Tracheophyta</taxon>
        <taxon>Spermatophyta</taxon>
        <taxon>Magnoliopsida</taxon>
        <taxon>Liliopsida</taxon>
        <taxon>Asparagales</taxon>
        <taxon>Orchidaceae</taxon>
        <taxon>Epidendroideae</taxon>
        <taxon>Malaxideae</taxon>
        <taxon>Dendrobiinae</taxon>
        <taxon>Dendrobium</taxon>
    </lineage>
</organism>
<evidence type="ECO:0000313" key="2">
    <source>
        <dbReference type="EMBL" id="PKU62523.1"/>
    </source>
</evidence>
<evidence type="ECO:0000256" key="1">
    <source>
        <dbReference type="SAM" id="MobiDB-lite"/>
    </source>
</evidence>
<reference evidence="2 3" key="2">
    <citation type="journal article" date="2017" name="Nature">
        <title>The Apostasia genome and the evolution of orchids.</title>
        <authorList>
            <person name="Zhang G.Q."/>
            <person name="Liu K.W."/>
            <person name="Li Z."/>
            <person name="Lohaus R."/>
            <person name="Hsiao Y.Y."/>
            <person name="Niu S.C."/>
            <person name="Wang J.Y."/>
            <person name="Lin Y.C."/>
            <person name="Xu Q."/>
            <person name="Chen L.J."/>
            <person name="Yoshida K."/>
            <person name="Fujiwara S."/>
            <person name="Wang Z.W."/>
            <person name="Zhang Y.Q."/>
            <person name="Mitsuda N."/>
            <person name="Wang M."/>
            <person name="Liu G.H."/>
            <person name="Pecoraro L."/>
            <person name="Huang H.X."/>
            <person name="Xiao X.J."/>
            <person name="Lin M."/>
            <person name="Wu X.Y."/>
            <person name="Wu W.L."/>
            <person name="Chen Y.Y."/>
            <person name="Chang S.B."/>
            <person name="Sakamoto S."/>
            <person name="Ohme-Takagi M."/>
            <person name="Yagi M."/>
            <person name="Zeng S.J."/>
            <person name="Shen C.Y."/>
            <person name="Yeh C.M."/>
            <person name="Luo Y.B."/>
            <person name="Tsai W.C."/>
            <person name="Van de Peer Y."/>
            <person name="Liu Z.J."/>
        </authorList>
    </citation>
    <scope>NUCLEOTIDE SEQUENCE [LARGE SCALE GENOMIC DNA]</scope>
    <source>
        <tissue evidence="2">The whole plant</tissue>
    </source>
</reference>
<keyword evidence="3" id="KW-1185">Reference proteome</keyword>
<dbReference type="AlphaFoldDB" id="A0A2I0VGL0"/>